<protein>
    <submittedName>
        <fullName evidence="2">TATA-binding protein-associated factor</fullName>
    </submittedName>
</protein>
<dbReference type="Gene3D" id="3.40.50.300">
    <property type="entry name" value="P-loop containing nucleotide triphosphate hydrolases"/>
    <property type="match status" value="1"/>
</dbReference>
<dbReference type="AlphaFoldDB" id="A0A5J4N6X2"/>
<name>A0A5J4N6X2_9TREM</name>
<dbReference type="GO" id="GO:0017025">
    <property type="term" value="F:TBP-class protein binding"/>
    <property type="evidence" value="ECO:0007669"/>
    <property type="project" value="InterPro"/>
</dbReference>
<keyword evidence="3" id="KW-1185">Reference proteome</keyword>
<dbReference type="SUPFAM" id="SSF52540">
    <property type="entry name" value="P-loop containing nucleoside triphosphate hydrolases"/>
    <property type="match status" value="2"/>
</dbReference>
<evidence type="ECO:0000313" key="2">
    <source>
        <dbReference type="EMBL" id="KAA3671282.1"/>
    </source>
</evidence>
<dbReference type="Proteomes" id="UP000324629">
    <property type="component" value="Unassembled WGS sequence"/>
</dbReference>
<dbReference type="GO" id="GO:0016887">
    <property type="term" value="F:ATP hydrolysis activity"/>
    <property type="evidence" value="ECO:0007669"/>
    <property type="project" value="InterPro"/>
</dbReference>
<accession>A0A5J4N6X2</accession>
<dbReference type="PROSITE" id="PS51192">
    <property type="entry name" value="HELICASE_ATP_BIND_1"/>
    <property type="match status" value="1"/>
</dbReference>
<proteinExistence type="predicted"/>
<dbReference type="Gene3D" id="3.40.50.10810">
    <property type="entry name" value="Tandem AAA-ATPase domain"/>
    <property type="match status" value="1"/>
</dbReference>
<dbReference type="EMBL" id="QNGE01006793">
    <property type="protein sequence ID" value="KAA3671282.1"/>
    <property type="molecule type" value="Genomic_DNA"/>
</dbReference>
<dbReference type="SMART" id="SM00487">
    <property type="entry name" value="DEXDc"/>
    <property type="match status" value="1"/>
</dbReference>
<dbReference type="GO" id="GO:0003677">
    <property type="term" value="F:DNA binding"/>
    <property type="evidence" value="ECO:0007669"/>
    <property type="project" value="InterPro"/>
</dbReference>
<sequence>MTRTLSVDRLKKRHFIDSLLHPKKILAYNLPVPINARLRGYQQEGLNWLNFLNQYGLNGILCDDLGLGKTLQTICILAGSHHERKTAQNLTTHDTSALNGVNSDSPALPHPISLVVCPSTLCGHWLHEVNQFVNSDHLSPIIYVGGPSVRRSLQSQIPQFDLVIASYDVVRNDIEFFQSIFWHYVVLDEGHIIKSSKSKVSRALKKLCAQHRLILTGTPIQNRICELWSLFDFLMPDFLGTESEFAGKFARPVAASRDPKASKSEQRAGQKALENLHRLVLPFMMRRLKEDVVADLPPKIVQDFACELTNVQMQLYEAFTKSAEGQRLLTSIETDSSHSSANRTASNSSNLPVTYGARFGEKRYGFQALRYLQAVCNHPCLALKPSHPLFADMKHVVQSEFGPNVSLDSVHLSGKLLSLW</sequence>
<dbReference type="PANTHER" id="PTHR36498:SF1">
    <property type="entry name" value="TATA-BINDING PROTEIN-ASSOCIATED FACTOR 172"/>
    <property type="match status" value="1"/>
</dbReference>
<dbReference type="Pfam" id="PF00176">
    <property type="entry name" value="SNF2-rel_dom"/>
    <property type="match status" value="1"/>
</dbReference>
<comment type="caution">
    <text evidence="2">The sequence shown here is derived from an EMBL/GenBank/DDBJ whole genome shotgun (WGS) entry which is preliminary data.</text>
</comment>
<evidence type="ECO:0000259" key="1">
    <source>
        <dbReference type="PROSITE" id="PS51192"/>
    </source>
</evidence>
<gene>
    <name evidence="2" type="ORF">DEA37_0011219</name>
</gene>
<evidence type="ECO:0000313" key="3">
    <source>
        <dbReference type="Proteomes" id="UP000324629"/>
    </source>
</evidence>
<dbReference type="PANTHER" id="PTHR36498">
    <property type="entry name" value="TATA-BINDING PROTEIN-ASSOCIATED FACTOR 172"/>
    <property type="match status" value="1"/>
</dbReference>
<dbReference type="InterPro" id="IPR044078">
    <property type="entry name" value="Mot1_ATP-bd"/>
</dbReference>
<dbReference type="CDD" id="cd17999">
    <property type="entry name" value="DEXHc_Mot1"/>
    <property type="match status" value="1"/>
</dbReference>
<organism evidence="2 3">
    <name type="scientific">Paragonimus westermani</name>
    <dbReference type="NCBI Taxonomy" id="34504"/>
    <lineage>
        <taxon>Eukaryota</taxon>
        <taxon>Metazoa</taxon>
        <taxon>Spiralia</taxon>
        <taxon>Lophotrochozoa</taxon>
        <taxon>Platyhelminthes</taxon>
        <taxon>Trematoda</taxon>
        <taxon>Digenea</taxon>
        <taxon>Plagiorchiida</taxon>
        <taxon>Troglotremata</taxon>
        <taxon>Troglotrematidae</taxon>
        <taxon>Paragonimus</taxon>
    </lineage>
</organism>
<dbReference type="InterPro" id="IPR044972">
    <property type="entry name" value="Mot1"/>
</dbReference>
<dbReference type="InterPro" id="IPR027417">
    <property type="entry name" value="P-loop_NTPase"/>
</dbReference>
<dbReference type="GO" id="GO:0005524">
    <property type="term" value="F:ATP binding"/>
    <property type="evidence" value="ECO:0007669"/>
    <property type="project" value="InterPro"/>
</dbReference>
<dbReference type="InterPro" id="IPR014001">
    <property type="entry name" value="Helicase_ATP-bd"/>
</dbReference>
<dbReference type="InterPro" id="IPR038718">
    <property type="entry name" value="SNF2-like_sf"/>
</dbReference>
<feature type="domain" description="Helicase ATP-binding" evidence="1">
    <location>
        <begin position="50"/>
        <end position="237"/>
    </location>
</feature>
<dbReference type="InterPro" id="IPR000330">
    <property type="entry name" value="SNF2_N"/>
</dbReference>
<reference evidence="2 3" key="1">
    <citation type="journal article" date="2019" name="Gigascience">
        <title>Whole-genome sequence of the oriental lung fluke Paragonimus westermani.</title>
        <authorList>
            <person name="Oey H."/>
            <person name="Zakrzewski M."/>
            <person name="Narain K."/>
            <person name="Devi K.R."/>
            <person name="Agatsuma T."/>
            <person name="Nawaratna S."/>
            <person name="Gobert G.N."/>
            <person name="Jones M.K."/>
            <person name="Ragan M.A."/>
            <person name="McManus D.P."/>
            <person name="Krause L."/>
        </authorList>
    </citation>
    <scope>NUCLEOTIDE SEQUENCE [LARGE SCALE GENOMIC DNA]</scope>
    <source>
        <strain evidence="2 3">IND2009</strain>
    </source>
</reference>